<dbReference type="Proteomes" id="UP000018467">
    <property type="component" value="Unassembled WGS sequence"/>
</dbReference>
<dbReference type="SUPFAM" id="SSF50814">
    <property type="entry name" value="Lipocalins"/>
    <property type="match status" value="1"/>
</dbReference>
<evidence type="ECO:0000313" key="7">
    <source>
        <dbReference type="Ensembl" id="ENSAMXP00000040137.1"/>
    </source>
</evidence>
<evidence type="ECO:0000313" key="8">
    <source>
        <dbReference type="Proteomes" id="UP000018467"/>
    </source>
</evidence>
<feature type="chain" id="PRO_5017430059" evidence="6">
    <location>
        <begin position="21"/>
        <end position="202"/>
    </location>
</feature>
<dbReference type="Gene3D" id="2.40.128.20">
    <property type="match status" value="1"/>
</dbReference>
<dbReference type="InterPro" id="IPR012674">
    <property type="entry name" value="Calycin"/>
</dbReference>
<evidence type="ECO:0000256" key="5">
    <source>
        <dbReference type="SAM" id="MobiDB-lite"/>
    </source>
</evidence>
<reference evidence="8" key="2">
    <citation type="journal article" date="2014" name="Nat. Commun.">
        <title>The cavefish genome reveals candidate genes for eye loss.</title>
        <authorList>
            <person name="McGaugh S.E."/>
            <person name="Gross J.B."/>
            <person name="Aken B."/>
            <person name="Blin M."/>
            <person name="Borowsky R."/>
            <person name="Chalopin D."/>
            <person name="Hinaux H."/>
            <person name="Jeffery W.R."/>
            <person name="Keene A."/>
            <person name="Ma L."/>
            <person name="Minx P."/>
            <person name="Murphy D."/>
            <person name="O'Quin K.E."/>
            <person name="Retaux S."/>
            <person name="Rohner N."/>
            <person name="Searle S.M."/>
            <person name="Stahl B.A."/>
            <person name="Tabin C."/>
            <person name="Volff J.N."/>
            <person name="Yoshizawa M."/>
            <person name="Warren W.C."/>
        </authorList>
    </citation>
    <scope>NUCLEOTIDE SEQUENCE [LARGE SCALE GENOMIC DNA]</scope>
    <source>
        <strain evidence="8">female</strain>
    </source>
</reference>
<keyword evidence="3 6" id="KW-0732">Signal</keyword>
<dbReference type="PANTHER" id="PTHR11967">
    <property type="entry name" value="ALPHA-1-ACID GLYCOPROTEIN"/>
    <property type="match status" value="1"/>
</dbReference>
<feature type="signal peptide" evidence="6">
    <location>
        <begin position="1"/>
        <end position="20"/>
    </location>
</feature>
<proteinExistence type="predicted"/>
<dbReference type="PANTHER" id="PTHR11967:SF2">
    <property type="entry name" value="ALPHA-1-ACID GLYCOPROTEIN 1"/>
    <property type="match status" value="1"/>
</dbReference>
<dbReference type="Ensembl" id="ENSAMXT00000044139.1">
    <property type="protein sequence ID" value="ENSAMXP00000040137.1"/>
    <property type="gene ID" value="ENSAMXG00000030922.1"/>
</dbReference>
<dbReference type="InParanoid" id="A0A3B1JCN7"/>
<keyword evidence="4" id="KW-0325">Glycoprotein</keyword>
<reference evidence="7" key="4">
    <citation type="submission" date="2025-09" db="UniProtKB">
        <authorList>
            <consortium name="Ensembl"/>
        </authorList>
    </citation>
    <scope>IDENTIFICATION</scope>
</reference>
<dbReference type="GeneTree" id="ENSGT00510000050125"/>
<protein>
    <submittedName>
        <fullName evidence="7">Uncharacterized LOC103033366</fullName>
    </submittedName>
</protein>
<dbReference type="GO" id="GO:0005576">
    <property type="term" value="C:extracellular region"/>
    <property type="evidence" value="ECO:0007669"/>
    <property type="project" value="UniProtKB-SubCell"/>
</dbReference>
<name>A0A3B1JCN7_ASTMX</name>
<reference evidence="8" key="1">
    <citation type="submission" date="2013-03" db="EMBL/GenBank/DDBJ databases">
        <authorList>
            <person name="Jeffery W."/>
            <person name="Warren W."/>
            <person name="Wilson R.K."/>
        </authorList>
    </citation>
    <scope>NUCLEOTIDE SEQUENCE</scope>
    <source>
        <strain evidence="8">female</strain>
    </source>
</reference>
<dbReference type="Bgee" id="ENSAMXG00000030922">
    <property type="expression patterns" value="Expressed in ovary and 2 other cell types or tissues"/>
</dbReference>
<feature type="compositionally biased region" description="Basic and acidic residues" evidence="5">
    <location>
        <begin position="182"/>
        <end position="202"/>
    </location>
</feature>
<reference evidence="7" key="3">
    <citation type="submission" date="2025-08" db="UniProtKB">
        <authorList>
            <consortium name="Ensembl"/>
        </authorList>
    </citation>
    <scope>IDENTIFICATION</scope>
</reference>
<comment type="subcellular location">
    <subcellularLocation>
        <location evidence="1">Secreted</location>
    </subcellularLocation>
</comment>
<evidence type="ECO:0000256" key="6">
    <source>
        <dbReference type="SAM" id="SignalP"/>
    </source>
</evidence>
<organism evidence="7 8">
    <name type="scientific">Astyanax mexicanus</name>
    <name type="common">Blind cave fish</name>
    <name type="synonym">Astyanax fasciatus mexicanus</name>
    <dbReference type="NCBI Taxonomy" id="7994"/>
    <lineage>
        <taxon>Eukaryota</taxon>
        <taxon>Metazoa</taxon>
        <taxon>Chordata</taxon>
        <taxon>Craniata</taxon>
        <taxon>Vertebrata</taxon>
        <taxon>Euteleostomi</taxon>
        <taxon>Actinopterygii</taxon>
        <taxon>Neopterygii</taxon>
        <taxon>Teleostei</taxon>
        <taxon>Ostariophysi</taxon>
        <taxon>Characiformes</taxon>
        <taxon>Characoidei</taxon>
        <taxon>Acestrorhamphidae</taxon>
        <taxon>Acestrorhamphinae</taxon>
        <taxon>Astyanax</taxon>
    </lineage>
</organism>
<evidence type="ECO:0000256" key="3">
    <source>
        <dbReference type="ARBA" id="ARBA00022729"/>
    </source>
</evidence>
<dbReference type="AlphaFoldDB" id="A0A3B1JCN7"/>
<evidence type="ECO:0000256" key="1">
    <source>
        <dbReference type="ARBA" id="ARBA00004613"/>
    </source>
</evidence>
<keyword evidence="2" id="KW-0964">Secreted</keyword>
<evidence type="ECO:0000256" key="4">
    <source>
        <dbReference type="ARBA" id="ARBA00023180"/>
    </source>
</evidence>
<evidence type="ECO:0000256" key="2">
    <source>
        <dbReference type="ARBA" id="ARBA00022525"/>
    </source>
</evidence>
<feature type="region of interest" description="Disordered" evidence="5">
    <location>
        <begin position="177"/>
        <end position="202"/>
    </location>
</feature>
<accession>A0A3B1JCN7</accession>
<keyword evidence="8" id="KW-1185">Reference proteome</keyword>
<sequence length="202" mass="22379">MAVLISSCLAFLSLLSISQAADPNCEDLTKPLVLEDVNPVIGKWIFKEGITISPILGNVFKTLNNSWMEFSPSSSKDTLVLHQASSIHGSCRHTNMNITFNNSTFHASVRNITTVIDLLPSCPDCLTLSFSRQMVNDTLRSLYFLTKERKGSESGVDTYRKQAVCLELKEEPQFSDDGVTELCEKTDVSESEAKPEPEKNAK</sequence>